<dbReference type="InterPro" id="IPR006204">
    <property type="entry name" value="GHMP_kinase_N_dom"/>
</dbReference>
<keyword evidence="6 10" id="KW-0418">Kinase</keyword>
<dbReference type="Gene3D" id="3.30.70.890">
    <property type="entry name" value="GHMP kinase, C-terminal domain"/>
    <property type="match status" value="1"/>
</dbReference>
<comment type="similarity">
    <text evidence="1 10">Belongs to the GHMP kinase family. IspE subfamily.</text>
</comment>
<dbReference type="PIRSF" id="PIRSF010376">
    <property type="entry name" value="IspE"/>
    <property type="match status" value="1"/>
</dbReference>
<dbReference type="GO" id="GO:0019288">
    <property type="term" value="P:isopentenyl diphosphate biosynthetic process, methylerythritol 4-phosphate pathway"/>
    <property type="evidence" value="ECO:0007669"/>
    <property type="project" value="UniProtKB-UniRule"/>
</dbReference>
<keyword evidence="7 10" id="KW-0067">ATP-binding</keyword>
<evidence type="ECO:0000313" key="14">
    <source>
        <dbReference type="Proteomes" id="UP000202922"/>
    </source>
</evidence>
<dbReference type="Gene3D" id="3.30.230.10">
    <property type="match status" value="1"/>
</dbReference>
<dbReference type="EC" id="2.7.1.148" evidence="2 10"/>
<dbReference type="Pfam" id="PF08544">
    <property type="entry name" value="GHMP_kinases_C"/>
    <property type="match status" value="1"/>
</dbReference>
<evidence type="ECO:0000256" key="2">
    <source>
        <dbReference type="ARBA" id="ARBA00012052"/>
    </source>
</evidence>
<feature type="active site" evidence="10">
    <location>
        <position position="10"/>
    </location>
</feature>
<evidence type="ECO:0000256" key="8">
    <source>
        <dbReference type="ARBA" id="ARBA00023229"/>
    </source>
</evidence>
<dbReference type="GO" id="GO:0016114">
    <property type="term" value="P:terpenoid biosynthetic process"/>
    <property type="evidence" value="ECO:0007669"/>
    <property type="project" value="UniProtKB-UniRule"/>
</dbReference>
<evidence type="ECO:0000256" key="4">
    <source>
        <dbReference type="ARBA" id="ARBA00022679"/>
    </source>
</evidence>
<dbReference type="EMBL" id="FXYE01000002">
    <property type="protein sequence ID" value="SMX45722.1"/>
    <property type="molecule type" value="Genomic_DNA"/>
</dbReference>
<dbReference type="UniPathway" id="UPA00056">
    <property type="reaction ID" value="UER00094"/>
</dbReference>
<dbReference type="InterPro" id="IPR014721">
    <property type="entry name" value="Ribsml_uS5_D2-typ_fold_subgr"/>
</dbReference>
<reference evidence="14" key="1">
    <citation type="submission" date="2017-05" db="EMBL/GenBank/DDBJ databases">
        <authorList>
            <person name="Rodrigo-Torres L."/>
            <person name="Arahal R. D."/>
            <person name="Lucena T."/>
        </authorList>
    </citation>
    <scope>NUCLEOTIDE SEQUENCE [LARGE SCALE GENOMIC DNA]</scope>
    <source>
        <strain evidence="14">CECT 8621</strain>
    </source>
</reference>
<keyword evidence="8 10" id="KW-0414">Isoprene biosynthesis</keyword>
<feature type="domain" description="GHMP kinase C-terminal" evidence="12">
    <location>
        <begin position="201"/>
        <end position="274"/>
    </location>
</feature>
<comment type="function">
    <text evidence="10">Catalyzes the phosphorylation of the position 2 hydroxy group of 4-diphosphocytidyl-2C-methyl-D-erythritol.</text>
</comment>
<dbReference type="Proteomes" id="UP000202922">
    <property type="component" value="Unassembled WGS sequence"/>
</dbReference>
<dbReference type="InterPro" id="IPR020568">
    <property type="entry name" value="Ribosomal_Su5_D2-typ_SF"/>
</dbReference>
<proteinExistence type="inferred from homology"/>
<dbReference type="AlphaFoldDB" id="A0A238KU84"/>
<keyword evidence="5 10" id="KW-0547">Nucleotide-binding</keyword>
<dbReference type="OrthoDB" id="9809438at2"/>
<name>A0A238KU84_9RHOB</name>
<evidence type="ECO:0000256" key="9">
    <source>
        <dbReference type="ARBA" id="ARBA00032554"/>
    </source>
</evidence>
<dbReference type="InterPro" id="IPR013750">
    <property type="entry name" value="GHMP_kinase_C_dom"/>
</dbReference>
<dbReference type="PANTHER" id="PTHR43527">
    <property type="entry name" value="4-DIPHOSPHOCYTIDYL-2-C-METHYL-D-ERYTHRITOL KINASE, CHLOROPLASTIC"/>
    <property type="match status" value="1"/>
</dbReference>
<evidence type="ECO:0000256" key="5">
    <source>
        <dbReference type="ARBA" id="ARBA00022741"/>
    </source>
</evidence>
<evidence type="ECO:0000256" key="10">
    <source>
        <dbReference type="HAMAP-Rule" id="MF_00061"/>
    </source>
</evidence>
<comment type="catalytic activity">
    <reaction evidence="10">
        <text>4-CDP-2-C-methyl-D-erythritol + ATP = 4-CDP-2-C-methyl-D-erythritol 2-phosphate + ADP + H(+)</text>
        <dbReference type="Rhea" id="RHEA:18437"/>
        <dbReference type="ChEBI" id="CHEBI:15378"/>
        <dbReference type="ChEBI" id="CHEBI:30616"/>
        <dbReference type="ChEBI" id="CHEBI:57823"/>
        <dbReference type="ChEBI" id="CHEBI:57919"/>
        <dbReference type="ChEBI" id="CHEBI:456216"/>
        <dbReference type="EC" id="2.7.1.148"/>
    </reaction>
</comment>
<dbReference type="SUPFAM" id="SSF55060">
    <property type="entry name" value="GHMP Kinase, C-terminal domain"/>
    <property type="match status" value="1"/>
</dbReference>
<gene>
    <name evidence="10 13" type="primary">ispE</name>
    <name evidence="13" type="ORF">COL8621_02874</name>
</gene>
<feature type="binding site" evidence="10">
    <location>
        <begin position="91"/>
        <end position="101"/>
    </location>
    <ligand>
        <name>ATP</name>
        <dbReference type="ChEBI" id="CHEBI:30616"/>
    </ligand>
</feature>
<keyword evidence="14" id="KW-1185">Reference proteome</keyword>
<feature type="active site" evidence="10">
    <location>
        <position position="140"/>
    </location>
</feature>
<dbReference type="NCBIfam" id="TIGR00154">
    <property type="entry name" value="ispE"/>
    <property type="match status" value="1"/>
</dbReference>
<sequence length="298" mass="31511">MAIEVFAPAKVNLCLHVTGQRDDGYHLLDSLVAFAPVGDSLKITDGKSLSLTVDGPEAAGVPVDESNLVMKAAALMGEGQGAAMTLTKNLPAASGIGGGSSDAAAALRGLLRHWDREDLADMPQSRFAEIADKALGLGADLPMCLMCRPARVRGIGERIDFTNLGPIPTVLVNPRIEVSTPKIFAALASRENAPLPDELPAFSDVNAFAEWLAQQRNDLQAPALKVEPAIGRVLDTFERADGCLLSRMSGSGATCFGVFPDEEAALAAEHHIRTAHPDWWVQAGSLGDQSERARPQVS</sequence>
<dbReference type="SUPFAM" id="SSF54211">
    <property type="entry name" value="Ribosomal protein S5 domain 2-like"/>
    <property type="match status" value="1"/>
</dbReference>
<dbReference type="GO" id="GO:0005524">
    <property type="term" value="F:ATP binding"/>
    <property type="evidence" value="ECO:0007669"/>
    <property type="project" value="UniProtKB-UniRule"/>
</dbReference>
<accession>A0A238KU84</accession>
<evidence type="ECO:0000256" key="1">
    <source>
        <dbReference type="ARBA" id="ARBA00009684"/>
    </source>
</evidence>
<evidence type="ECO:0000256" key="6">
    <source>
        <dbReference type="ARBA" id="ARBA00022777"/>
    </source>
</evidence>
<dbReference type="GO" id="GO:0050515">
    <property type="term" value="F:4-(cytidine 5'-diphospho)-2-C-methyl-D-erythritol kinase activity"/>
    <property type="evidence" value="ECO:0007669"/>
    <property type="project" value="UniProtKB-UniRule"/>
</dbReference>
<dbReference type="NCBIfam" id="NF011202">
    <property type="entry name" value="PRK14608.1"/>
    <property type="match status" value="1"/>
</dbReference>
<dbReference type="Pfam" id="PF00288">
    <property type="entry name" value="GHMP_kinases_N"/>
    <property type="match status" value="1"/>
</dbReference>
<dbReference type="RefSeq" id="WP_093967962.1">
    <property type="nucleotide sequence ID" value="NZ_FXYE01000002.1"/>
</dbReference>
<organism evidence="13 14">
    <name type="scientific">Actibacterium lipolyticum</name>
    <dbReference type="NCBI Taxonomy" id="1524263"/>
    <lineage>
        <taxon>Bacteria</taxon>
        <taxon>Pseudomonadati</taxon>
        <taxon>Pseudomonadota</taxon>
        <taxon>Alphaproteobacteria</taxon>
        <taxon>Rhodobacterales</taxon>
        <taxon>Roseobacteraceae</taxon>
        <taxon>Actibacterium</taxon>
    </lineage>
</organism>
<protein>
    <recommendedName>
        <fullName evidence="3 10">4-diphosphocytidyl-2-C-methyl-D-erythritol kinase</fullName>
        <shortName evidence="10">CMK</shortName>
        <ecNumber evidence="2 10">2.7.1.148</ecNumber>
    </recommendedName>
    <alternativeName>
        <fullName evidence="9 10">4-(cytidine-5'-diphospho)-2-C-methyl-D-erythritol kinase</fullName>
    </alternativeName>
</protein>
<comment type="pathway">
    <text evidence="10">Isoprenoid biosynthesis; isopentenyl diphosphate biosynthesis via DXP pathway; isopentenyl diphosphate from 1-deoxy-D-xylulose 5-phosphate: step 3/6.</text>
</comment>
<evidence type="ECO:0000259" key="11">
    <source>
        <dbReference type="Pfam" id="PF00288"/>
    </source>
</evidence>
<dbReference type="InterPro" id="IPR004424">
    <property type="entry name" value="IspE"/>
</dbReference>
<dbReference type="InterPro" id="IPR036554">
    <property type="entry name" value="GHMP_kinase_C_sf"/>
</dbReference>
<evidence type="ECO:0000256" key="3">
    <source>
        <dbReference type="ARBA" id="ARBA00017473"/>
    </source>
</evidence>
<dbReference type="HAMAP" id="MF_00061">
    <property type="entry name" value="IspE"/>
    <property type="match status" value="1"/>
</dbReference>
<evidence type="ECO:0000259" key="12">
    <source>
        <dbReference type="Pfam" id="PF08544"/>
    </source>
</evidence>
<evidence type="ECO:0000313" key="13">
    <source>
        <dbReference type="EMBL" id="SMX45722.1"/>
    </source>
</evidence>
<keyword evidence="4 10" id="KW-0808">Transferase</keyword>
<feature type="domain" description="GHMP kinase N-terminal" evidence="11">
    <location>
        <begin position="67"/>
        <end position="146"/>
    </location>
</feature>
<dbReference type="PANTHER" id="PTHR43527:SF2">
    <property type="entry name" value="4-DIPHOSPHOCYTIDYL-2-C-METHYL-D-ERYTHRITOL KINASE, CHLOROPLASTIC"/>
    <property type="match status" value="1"/>
</dbReference>
<evidence type="ECO:0000256" key="7">
    <source>
        <dbReference type="ARBA" id="ARBA00022840"/>
    </source>
</evidence>